<keyword evidence="2" id="KW-0326">Glycosidase</keyword>
<accession>A0A1W2G691</accession>
<dbReference type="Proteomes" id="UP000192472">
    <property type="component" value="Unassembled WGS sequence"/>
</dbReference>
<evidence type="ECO:0000256" key="4">
    <source>
        <dbReference type="SAM" id="SignalP"/>
    </source>
</evidence>
<dbReference type="Pfam" id="PF00128">
    <property type="entry name" value="Alpha-amylase"/>
    <property type="match status" value="1"/>
</dbReference>
<feature type="compositionally biased region" description="Polar residues" evidence="3">
    <location>
        <begin position="456"/>
        <end position="468"/>
    </location>
</feature>
<evidence type="ECO:0000313" key="8">
    <source>
        <dbReference type="Proteomes" id="UP000192472"/>
    </source>
</evidence>
<feature type="domain" description="Glycosyl hydrolase family 13 catalytic" evidence="5">
    <location>
        <begin position="33"/>
        <end position="354"/>
    </location>
</feature>
<dbReference type="EMBL" id="FWYF01000001">
    <property type="protein sequence ID" value="SMD32197.1"/>
    <property type="molecule type" value="Genomic_DNA"/>
</dbReference>
<dbReference type="STRING" id="692418.SAMN04488029_0539"/>
<dbReference type="Pfam" id="PF07821">
    <property type="entry name" value="Alpha-amyl_C2"/>
    <property type="match status" value="1"/>
</dbReference>
<evidence type="ECO:0000256" key="2">
    <source>
        <dbReference type="ARBA" id="ARBA00023295"/>
    </source>
</evidence>
<keyword evidence="4" id="KW-0732">Signal</keyword>
<dbReference type="SMART" id="SM00642">
    <property type="entry name" value="Aamy"/>
    <property type="match status" value="1"/>
</dbReference>
<dbReference type="Pfam" id="PF13290">
    <property type="entry name" value="CHB_HEX_C_1"/>
    <property type="match status" value="1"/>
</dbReference>
<dbReference type="PANTHER" id="PTHR43447">
    <property type="entry name" value="ALPHA-AMYLASE"/>
    <property type="match status" value="1"/>
</dbReference>
<organism evidence="7 8">
    <name type="scientific">Reichenbachiella faecimaris</name>
    <dbReference type="NCBI Taxonomy" id="692418"/>
    <lineage>
        <taxon>Bacteria</taxon>
        <taxon>Pseudomonadati</taxon>
        <taxon>Bacteroidota</taxon>
        <taxon>Cytophagia</taxon>
        <taxon>Cytophagales</taxon>
        <taxon>Reichenbachiellaceae</taxon>
        <taxon>Reichenbachiella</taxon>
    </lineage>
</organism>
<dbReference type="InterPro" id="IPR006047">
    <property type="entry name" value="GH13_cat_dom"/>
</dbReference>
<name>A0A1W2G691_REIFA</name>
<feature type="compositionally biased region" description="Low complexity" evidence="3">
    <location>
        <begin position="469"/>
        <end position="482"/>
    </location>
</feature>
<evidence type="ECO:0000256" key="1">
    <source>
        <dbReference type="ARBA" id="ARBA00022801"/>
    </source>
</evidence>
<evidence type="ECO:0000259" key="5">
    <source>
        <dbReference type="SMART" id="SM00642"/>
    </source>
</evidence>
<dbReference type="GO" id="GO:0004556">
    <property type="term" value="F:alpha-amylase activity"/>
    <property type="evidence" value="ECO:0007669"/>
    <property type="project" value="InterPro"/>
</dbReference>
<dbReference type="InterPro" id="IPR013780">
    <property type="entry name" value="Glyco_hydro_b"/>
</dbReference>
<feature type="signal peptide" evidence="4">
    <location>
        <begin position="1"/>
        <end position="26"/>
    </location>
</feature>
<dbReference type="InterPro" id="IPR017853">
    <property type="entry name" value="GH"/>
</dbReference>
<reference evidence="7 8" key="1">
    <citation type="submission" date="2017-04" db="EMBL/GenBank/DDBJ databases">
        <authorList>
            <person name="Afonso C.L."/>
            <person name="Miller P.J."/>
            <person name="Scott M.A."/>
            <person name="Spackman E."/>
            <person name="Goraichik I."/>
            <person name="Dimitrov K.M."/>
            <person name="Suarez D.L."/>
            <person name="Swayne D.E."/>
        </authorList>
    </citation>
    <scope>NUCLEOTIDE SEQUENCE [LARGE SCALE GENOMIC DNA]</scope>
    <source>
        <strain evidence="7 8">DSM 26133</strain>
    </source>
</reference>
<dbReference type="Gene3D" id="2.60.40.1180">
    <property type="entry name" value="Golgi alpha-mannosidase II"/>
    <property type="match status" value="1"/>
</dbReference>
<feature type="chain" id="PRO_5012190510" evidence="4">
    <location>
        <begin position="27"/>
        <end position="499"/>
    </location>
</feature>
<keyword evidence="1" id="KW-0378">Hydrolase</keyword>
<dbReference type="OrthoDB" id="9806009at2"/>
<dbReference type="GO" id="GO:0005975">
    <property type="term" value="P:carbohydrate metabolic process"/>
    <property type="evidence" value="ECO:0007669"/>
    <property type="project" value="InterPro"/>
</dbReference>
<sequence length="499" mass="54416">MFKTFTSKRFHSLLILWWCVTSTLFAQQANDSRILLQGFYWEAHDTKAEGWYNHVSGRAAEISAAGIDMIWLPPPSDAGSDEGYLPRELSNLSNGYGSSSEHLAMLSNLNNQGIEPIADIVINHRVGSTNWVDFTNPTWGTWSITNNDEVWNQPEYQGLERGNADTGNGYDAARDIDHTNQGVRDGIKSWLEQLKSAGYKGWRYDLVHGFSASYINEYNTASGASFSVGEDWNDKQHIQDWINGTGTTSTGFDFPTYYALKAAIKDNNYSYLAFNEGGDLQASGLIGWSPGQSTTFIENHDTPRYDPDNNVLSASNVGHAYAYLLTHPGIPTIYWPHYFDWGAKGEIDALIAVRKNNGITSTSSLQIIQATSTVYAALIGGKVAMKIGSGNWSPSEAGWSDASDYVLQASGNNYAVWAKGGTGNQAPTVTVTPQGPHTSATPFQVNISATDDSGITPTIYYTTDGSEPSTTNGQSSTSGNVSYNTTTTHTLKVMAIDNE</sequence>
<protein>
    <submittedName>
        <fullName evidence="7">Alpha-amylase</fullName>
    </submittedName>
</protein>
<dbReference type="AlphaFoldDB" id="A0A1W2G691"/>
<dbReference type="Gene3D" id="3.20.20.80">
    <property type="entry name" value="Glycosidases"/>
    <property type="match status" value="1"/>
</dbReference>
<evidence type="ECO:0000259" key="6">
    <source>
        <dbReference type="SMART" id="SM00810"/>
    </source>
</evidence>
<dbReference type="GO" id="GO:0005509">
    <property type="term" value="F:calcium ion binding"/>
    <property type="evidence" value="ECO:0007669"/>
    <property type="project" value="InterPro"/>
</dbReference>
<dbReference type="SMART" id="SM00810">
    <property type="entry name" value="Alpha-amyl_C2"/>
    <property type="match status" value="1"/>
</dbReference>
<keyword evidence="8" id="KW-1185">Reference proteome</keyword>
<feature type="domain" description="Alpha-amylase C-terminal beta-sheet" evidence="6">
    <location>
        <begin position="355"/>
        <end position="419"/>
    </location>
</feature>
<dbReference type="InterPro" id="IPR012850">
    <property type="entry name" value="A-amylase_bs_C"/>
</dbReference>
<evidence type="ECO:0000256" key="3">
    <source>
        <dbReference type="SAM" id="MobiDB-lite"/>
    </source>
</evidence>
<dbReference type="RefSeq" id="WP_084370876.1">
    <property type="nucleotide sequence ID" value="NZ_FWYF01000001.1"/>
</dbReference>
<dbReference type="SUPFAM" id="SSF51445">
    <property type="entry name" value="(Trans)glycosidases"/>
    <property type="match status" value="1"/>
</dbReference>
<dbReference type="SUPFAM" id="SSF51011">
    <property type="entry name" value="Glycosyl hydrolase domain"/>
    <property type="match status" value="1"/>
</dbReference>
<gene>
    <name evidence="7" type="ORF">SAMN04488029_0539</name>
</gene>
<dbReference type="CDD" id="cd11314">
    <property type="entry name" value="AmyAc_arch_bac_plant_AmyA"/>
    <property type="match status" value="1"/>
</dbReference>
<feature type="region of interest" description="Disordered" evidence="3">
    <location>
        <begin position="456"/>
        <end position="484"/>
    </location>
</feature>
<evidence type="ECO:0000313" key="7">
    <source>
        <dbReference type="EMBL" id="SMD32197.1"/>
    </source>
</evidence>
<dbReference type="InterPro" id="IPR059177">
    <property type="entry name" value="GH29D-like_dom"/>
</dbReference>
<proteinExistence type="predicted"/>